<evidence type="ECO:0000313" key="3">
    <source>
        <dbReference type="Proteomes" id="UP000282195"/>
    </source>
</evidence>
<dbReference type="PROSITE" id="PS51704">
    <property type="entry name" value="GP_PDE"/>
    <property type="match status" value="1"/>
</dbReference>
<name>A0A387G0E4_9HYPH</name>
<keyword evidence="2" id="KW-0614">Plasmid</keyword>
<feature type="domain" description="GP-PDE" evidence="1">
    <location>
        <begin position="12"/>
        <end position="275"/>
    </location>
</feature>
<dbReference type="PANTHER" id="PTHR46211">
    <property type="entry name" value="GLYCEROPHOSPHORYL DIESTER PHOSPHODIESTERASE"/>
    <property type="match status" value="1"/>
</dbReference>
<accession>A0A387G0E4</accession>
<gene>
    <name evidence="2" type="ORF">CCGE525_23545</name>
</gene>
<dbReference type="Proteomes" id="UP000282195">
    <property type="component" value="Plasmid pRCCGE525c"/>
</dbReference>
<dbReference type="SUPFAM" id="SSF51695">
    <property type="entry name" value="PLC-like phosphodiesterases"/>
    <property type="match status" value="1"/>
</dbReference>
<organism evidence="2 3">
    <name type="scientific">Rhizobium jaguaris</name>
    <dbReference type="NCBI Taxonomy" id="1312183"/>
    <lineage>
        <taxon>Bacteria</taxon>
        <taxon>Pseudomonadati</taxon>
        <taxon>Pseudomonadota</taxon>
        <taxon>Alphaproteobacteria</taxon>
        <taxon>Hyphomicrobiales</taxon>
        <taxon>Rhizobiaceae</taxon>
        <taxon>Rhizobium/Agrobacterium group</taxon>
        <taxon>Rhizobium</taxon>
    </lineage>
</organism>
<dbReference type="Pfam" id="PF03009">
    <property type="entry name" value="GDPD"/>
    <property type="match status" value="1"/>
</dbReference>
<keyword evidence="3" id="KW-1185">Reference proteome</keyword>
<dbReference type="AlphaFoldDB" id="A0A387G0E4"/>
<dbReference type="RefSeq" id="WP_120706780.1">
    <property type="nucleotide sequence ID" value="NZ_CP032695.1"/>
</dbReference>
<dbReference type="EMBL" id="CP032695">
    <property type="protein sequence ID" value="AYG61844.1"/>
    <property type="molecule type" value="Genomic_DNA"/>
</dbReference>
<evidence type="ECO:0000259" key="1">
    <source>
        <dbReference type="PROSITE" id="PS51704"/>
    </source>
</evidence>
<dbReference type="CDD" id="cd08566">
    <property type="entry name" value="GDPD_AtGDE_like"/>
    <property type="match status" value="1"/>
</dbReference>
<dbReference type="GO" id="GO:0006629">
    <property type="term" value="P:lipid metabolic process"/>
    <property type="evidence" value="ECO:0007669"/>
    <property type="project" value="InterPro"/>
</dbReference>
<evidence type="ECO:0000313" key="2">
    <source>
        <dbReference type="EMBL" id="AYG61844.1"/>
    </source>
</evidence>
<protein>
    <recommendedName>
        <fullName evidence="1">GP-PDE domain-containing protein</fullName>
    </recommendedName>
</protein>
<proteinExistence type="predicted"/>
<dbReference type="GO" id="GO:0008081">
    <property type="term" value="F:phosphoric diester hydrolase activity"/>
    <property type="evidence" value="ECO:0007669"/>
    <property type="project" value="InterPro"/>
</dbReference>
<dbReference type="PANTHER" id="PTHR46211:SF14">
    <property type="entry name" value="GLYCEROPHOSPHODIESTER PHOSPHODIESTERASE"/>
    <property type="match status" value="1"/>
</dbReference>
<sequence>MFDILPSRSGRVIACGHRGHSVDGHENTRPSLRRAAELGASLCEIDLRITRDGRLVVFHDDILDNASTGAGLISQTDYAEIAELRTKNRNGIAIEGQPIEPFEDVLAYCRDLGLALIVEIKDKFEGVVYLEQVVRLLKEAGMFERVLISSFDYVVLRDIKRLAPGIRTMGINYHRLVEPAAAARSATMDVMNTDYPQFASDIAESLHAAGVGVSHYVPPPQHFALRRAYGFDYLDLLQSHMRAGLIDMLVCDDVAWIVDFIKNSGLTPTRLKFTK</sequence>
<reference evidence="2 3" key="1">
    <citation type="submission" date="2018-10" db="EMBL/GenBank/DDBJ databases">
        <title>Rhizobium etli, R. leguminosarum and a new Rhizobium genospecies from Phaseolus dumosus.</title>
        <authorList>
            <person name="Ramirez-Puebla S.T."/>
            <person name="Rogel-Hernandez M.A."/>
            <person name="Guerrero G."/>
            <person name="Ormeno-Orrillo E."/>
            <person name="Martinez-Romero J.C."/>
            <person name="Negrete-Yankelevich S."/>
            <person name="Martinez-Romero E."/>
        </authorList>
    </citation>
    <scope>NUCLEOTIDE SEQUENCE [LARGE SCALE GENOMIC DNA]</scope>
    <source>
        <strain evidence="2 3">CCGE525</strain>
        <plasmid evidence="3">prccge525c</plasmid>
    </source>
</reference>
<dbReference type="InterPro" id="IPR017946">
    <property type="entry name" value="PLC-like_Pdiesterase_TIM-brl"/>
</dbReference>
<geneLocation type="plasmid" evidence="3">
    <name>prccge525c</name>
</geneLocation>
<dbReference type="InterPro" id="IPR030395">
    <property type="entry name" value="GP_PDE_dom"/>
</dbReference>
<dbReference type="KEGG" id="rjg:CCGE525_23545"/>
<dbReference type="Gene3D" id="3.20.20.190">
    <property type="entry name" value="Phosphatidylinositol (PI) phosphodiesterase"/>
    <property type="match status" value="1"/>
</dbReference>
<dbReference type="OrthoDB" id="1854250at2"/>